<feature type="signal peptide" evidence="1">
    <location>
        <begin position="1"/>
        <end position="19"/>
    </location>
</feature>
<dbReference type="WBParaSite" id="EVEC_0001351901-mRNA-1">
    <property type="protein sequence ID" value="EVEC_0001351901-mRNA-1"/>
    <property type="gene ID" value="EVEC_0001351901"/>
</dbReference>
<dbReference type="PANTHER" id="PTHR37431">
    <property type="entry name" value="PROTEIN CBG06927"/>
    <property type="match status" value="1"/>
</dbReference>
<reference evidence="4" key="1">
    <citation type="submission" date="2017-02" db="UniProtKB">
        <authorList>
            <consortium name="WormBaseParasite"/>
        </authorList>
    </citation>
    <scope>IDENTIFICATION</scope>
</reference>
<reference evidence="2 3" key="2">
    <citation type="submission" date="2018-10" db="EMBL/GenBank/DDBJ databases">
        <authorList>
            <consortium name="Pathogen Informatics"/>
        </authorList>
    </citation>
    <scope>NUCLEOTIDE SEQUENCE [LARGE SCALE GENOMIC DNA]</scope>
</reference>
<gene>
    <name evidence="2" type="ORF">EVEC_LOCUS12653</name>
</gene>
<organism evidence="4">
    <name type="scientific">Enterobius vermicularis</name>
    <name type="common">Human pinworm</name>
    <dbReference type="NCBI Taxonomy" id="51028"/>
    <lineage>
        <taxon>Eukaryota</taxon>
        <taxon>Metazoa</taxon>
        <taxon>Ecdysozoa</taxon>
        <taxon>Nematoda</taxon>
        <taxon>Chromadorea</taxon>
        <taxon>Rhabditida</taxon>
        <taxon>Spirurina</taxon>
        <taxon>Oxyuridomorpha</taxon>
        <taxon>Oxyuroidea</taxon>
        <taxon>Oxyuridae</taxon>
        <taxon>Enterobius</taxon>
    </lineage>
</organism>
<evidence type="ECO:0000256" key="1">
    <source>
        <dbReference type="SAM" id="SignalP"/>
    </source>
</evidence>
<dbReference type="Proteomes" id="UP000274131">
    <property type="component" value="Unassembled WGS sequence"/>
</dbReference>
<name>A0A0N4VR57_ENTVE</name>
<keyword evidence="1" id="KW-0732">Signal</keyword>
<evidence type="ECO:0000313" key="2">
    <source>
        <dbReference type="EMBL" id="VDD97902.1"/>
    </source>
</evidence>
<keyword evidence="3" id="KW-1185">Reference proteome</keyword>
<protein>
    <submittedName>
        <fullName evidence="4">DUF19 domain-containing protein</fullName>
    </submittedName>
</protein>
<dbReference type="PANTHER" id="PTHR37431:SF6">
    <property type="entry name" value="PROTEIN CBG06927"/>
    <property type="match status" value="1"/>
</dbReference>
<proteinExistence type="predicted"/>
<dbReference type="EMBL" id="UXUI01015736">
    <property type="protein sequence ID" value="VDD97902.1"/>
    <property type="molecule type" value="Genomic_DNA"/>
</dbReference>
<dbReference type="AlphaFoldDB" id="A0A0N4VR57"/>
<feature type="chain" id="PRO_5043123171" evidence="1">
    <location>
        <begin position="20"/>
        <end position="160"/>
    </location>
</feature>
<accession>A0A0N4VR57</accession>
<evidence type="ECO:0000313" key="3">
    <source>
        <dbReference type="Proteomes" id="UP000274131"/>
    </source>
</evidence>
<dbReference type="OrthoDB" id="5819415at2759"/>
<sequence length="160" mass="18652">MSTLTEIFCLFYLLSFLAAIISGAERDIGESQKCDSATEQIVSGCLQPMLRFADSVERNNGGMQFAWHGSDIFKRLCTIYQEFKACTENIVCESRTIYAMQASYDYMCGNGYTLFEEYAAYIYPYIYMCTFKFYIFIFIFYINEHCLCLAFSIKCTFFFF</sequence>
<evidence type="ECO:0000313" key="4">
    <source>
        <dbReference type="WBParaSite" id="EVEC_0001351901-mRNA-1"/>
    </source>
</evidence>